<feature type="chain" id="PRO_5045460864" description="DUF11 domain-containing protein" evidence="3">
    <location>
        <begin position="35"/>
        <end position="560"/>
    </location>
</feature>
<feature type="domain" description="DUF11" evidence="4">
    <location>
        <begin position="364"/>
        <end position="475"/>
    </location>
</feature>
<gene>
    <name evidence="5" type="ORF">HC031_02900</name>
</gene>
<dbReference type="Proteomes" id="UP000722989">
    <property type="component" value="Unassembled WGS sequence"/>
</dbReference>
<dbReference type="InterPro" id="IPR013783">
    <property type="entry name" value="Ig-like_fold"/>
</dbReference>
<evidence type="ECO:0000256" key="2">
    <source>
        <dbReference type="SAM" id="Phobius"/>
    </source>
</evidence>
<evidence type="ECO:0000259" key="4">
    <source>
        <dbReference type="Pfam" id="PF01345"/>
    </source>
</evidence>
<dbReference type="InterPro" id="IPR001434">
    <property type="entry name" value="OmcB-like_DUF11"/>
</dbReference>
<keyword evidence="6" id="KW-1185">Reference proteome</keyword>
<dbReference type="EMBL" id="JAATVY010000002">
    <property type="protein sequence ID" value="NJC68678.1"/>
    <property type="molecule type" value="Genomic_DNA"/>
</dbReference>
<dbReference type="RefSeq" id="WP_167923596.1">
    <property type="nucleotide sequence ID" value="NZ_JAATVY010000002.1"/>
</dbReference>
<feature type="compositionally biased region" description="Gly residues" evidence="1">
    <location>
        <begin position="508"/>
        <end position="518"/>
    </location>
</feature>
<keyword evidence="3" id="KW-0732">Signal</keyword>
<feature type="compositionally biased region" description="Low complexity" evidence="1">
    <location>
        <begin position="481"/>
        <end position="507"/>
    </location>
</feature>
<sequence length="560" mass="55903">MRLHQGRALFRLGAGAVAAAAATSVVAMSGTARAADTGADLSVTTASTAVVQGAGKPFAISVHNDGPETATGIRLTIDISKLDTTKLEVLESDSRSCTVDGTTITCAVPDLPAGGNYNAFEQAASALPVLSIGDPGDAGSFDVKVTSDTPDADLSNNEATGRVTVVADNPEAPQQVDLVAWSSDVYAKAGGSERIKPGQTGELMWMLLNQAGPVKGVSYMIALPPYLTFASQRPECSYEAENSVAICHDPDAIVYQGDVYGSVKPDPDGNQPFLPDPVKVKLAANAPGPVALGPGVVIGFGDGPAPVQALAQRASAATSRAGVISAAQAAELKKTLKSSDVTPDADPADNMTLFSAFTAANPADLSISATPVSGHVGDTVKVKVTVANGGPADVMDGTVTLTAPAGTEFVSVDPDLCTATTAGKVYSCDLGFGPAHTSASNTFSLKILSDRVSDGKVEVSSSTPDPKPGNNVGAIKVTVLTGTQPSPGTSPSTSPSASAAPSASATPGTGGGGGGTGGGLPVTGTPVLLIGGLGLGVAAVGGVLMVLARRRREGFMPPID</sequence>
<dbReference type="Pfam" id="PF01345">
    <property type="entry name" value="DUF11"/>
    <property type="match status" value="2"/>
</dbReference>
<keyword evidence="2" id="KW-0472">Membrane</keyword>
<name>A0ABX0XTX0_9ACTN</name>
<evidence type="ECO:0000313" key="6">
    <source>
        <dbReference type="Proteomes" id="UP000722989"/>
    </source>
</evidence>
<organism evidence="5 6">
    <name type="scientific">Planosporangium thailandense</name>
    <dbReference type="NCBI Taxonomy" id="765197"/>
    <lineage>
        <taxon>Bacteria</taxon>
        <taxon>Bacillati</taxon>
        <taxon>Actinomycetota</taxon>
        <taxon>Actinomycetes</taxon>
        <taxon>Micromonosporales</taxon>
        <taxon>Micromonosporaceae</taxon>
        <taxon>Planosporangium</taxon>
    </lineage>
</organism>
<keyword evidence="2" id="KW-0812">Transmembrane</keyword>
<protein>
    <recommendedName>
        <fullName evidence="4">DUF11 domain-containing protein</fullName>
    </recommendedName>
</protein>
<keyword evidence="2" id="KW-1133">Transmembrane helix</keyword>
<evidence type="ECO:0000256" key="3">
    <source>
        <dbReference type="SAM" id="SignalP"/>
    </source>
</evidence>
<comment type="caution">
    <text evidence="5">The sequence shown here is derived from an EMBL/GenBank/DDBJ whole genome shotgun (WGS) entry which is preliminary data.</text>
</comment>
<proteinExistence type="predicted"/>
<feature type="transmembrane region" description="Helical" evidence="2">
    <location>
        <begin position="527"/>
        <end position="548"/>
    </location>
</feature>
<dbReference type="Gene3D" id="2.60.40.10">
    <property type="entry name" value="Immunoglobulins"/>
    <property type="match status" value="1"/>
</dbReference>
<accession>A0ABX0XTX0</accession>
<feature type="region of interest" description="Disordered" evidence="1">
    <location>
        <begin position="481"/>
        <end position="518"/>
    </location>
</feature>
<evidence type="ECO:0000256" key="1">
    <source>
        <dbReference type="SAM" id="MobiDB-lite"/>
    </source>
</evidence>
<reference evidence="5 6" key="1">
    <citation type="submission" date="2020-03" db="EMBL/GenBank/DDBJ databases">
        <title>WGS of the type strain of Planosporangium spp.</title>
        <authorList>
            <person name="Thawai C."/>
        </authorList>
    </citation>
    <scope>NUCLEOTIDE SEQUENCE [LARGE SCALE GENOMIC DNA]</scope>
    <source>
        <strain evidence="5 6">TBRC 5610</strain>
    </source>
</reference>
<evidence type="ECO:0000313" key="5">
    <source>
        <dbReference type="EMBL" id="NJC68678.1"/>
    </source>
</evidence>
<feature type="domain" description="DUF11" evidence="4">
    <location>
        <begin position="40"/>
        <end position="161"/>
    </location>
</feature>
<feature type="signal peptide" evidence="3">
    <location>
        <begin position="1"/>
        <end position="34"/>
    </location>
</feature>